<evidence type="ECO:0007829" key="5">
    <source>
        <dbReference type="ProteomicsDB" id="D6RCG2"/>
    </source>
</evidence>
<name>D6RCG2_MOUSE</name>
<sequence>MATLLLQLLGLGVALAAAALILVSIVAFITATKMPPCYQHEEEKFFLNAKGQKEALPSIWDSPTKQLSVVVPSYNEEKRACDDG</sequence>
<reference evidence="6" key="2">
    <citation type="journal article" date="2010" name="Cell">
        <title>A tissue-specific atlas of mouse protein phosphorylation and expression.</title>
        <authorList>
            <person name="Huttlin E.L."/>
            <person name="Jedrychowski M.P."/>
            <person name="Elias J.E."/>
            <person name="Goswami T."/>
            <person name="Rad R."/>
            <person name="Beausoleil S.A."/>
            <person name="Villen J."/>
            <person name="Haas W."/>
            <person name="Sowa M.E."/>
            <person name="Gygi S.P."/>
        </authorList>
    </citation>
    <scope>IDENTIFICATION BY MASS SPECTROMETRY [LARGE SCALE ANALYSIS]</scope>
</reference>
<organism evidence="1 3">
    <name type="scientific">Mus musculus</name>
    <name type="common">Mouse</name>
    <dbReference type="NCBI Taxonomy" id="10090"/>
    <lineage>
        <taxon>Eukaryota</taxon>
        <taxon>Metazoa</taxon>
        <taxon>Chordata</taxon>
        <taxon>Craniata</taxon>
        <taxon>Vertebrata</taxon>
        <taxon>Euteleostomi</taxon>
        <taxon>Mammalia</taxon>
        <taxon>Eutheria</taxon>
        <taxon>Euarchontoglires</taxon>
        <taxon>Glires</taxon>
        <taxon>Rodentia</taxon>
        <taxon>Myomorpha</taxon>
        <taxon>Muroidea</taxon>
        <taxon>Muridae</taxon>
        <taxon>Murinae</taxon>
        <taxon>Mus</taxon>
        <taxon>Mus</taxon>
    </lineage>
</organism>
<protein>
    <submittedName>
        <fullName evidence="1">ALG5 dolichyl-phosphate beta-glucosyltransferase</fullName>
    </submittedName>
</protein>
<dbReference type="AGR" id="MGI:1913498"/>
<reference evidence="1" key="3">
    <citation type="journal article" date="2011" name="PLoS Biol.">
        <title>Modernizing reference genome assemblies.</title>
        <authorList>
            <person name="Church D.M."/>
            <person name="Schneider V.A."/>
            <person name="Graves T."/>
            <person name="Auger K."/>
            <person name="Cunningham F."/>
            <person name="Bouk N."/>
            <person name="Chen H.C."/>
            <person name="Agarwala R."/>
            <person name="McLaren W.M."/>
            <person name="Ritchie G.R."/>
            <person name="Albracht D."/>
            <person name="Kremitzki M."/>
            <person name="Rock S."/>
            <person name="Kotkiewicz H."/>
            <person name="Kremitzki C."/>
            <person name="Wollam A."/>
            <person name="Trani L."/>
            <person name="Fulton L."/>
            <person name="Fulton R."/>
            <person name="Matthews L."/>
            <person name="Whitehead S."/>
            <person name="Chow W."/>
            <person name="Torrance J."/>
            <person name="Dunn M."/>
            <person name="Harden G."/>
            <person name="Threadgold G."/>
            <person name="Wood J."/>
            <person name="Collins J."/>
            <person name="Heath P."/>
            <person name="Griffiths G."/>
            <person name="Pelan S."/>
            <person name="Grafham D."/>
            <person name="Eichler E.E."/>
            <person name="Weinstock G."/>
            <person name="Mardis E.R."/>
            <person name="Wilson R.K."/>
            <person name="Howe K."/>
            <person name="Flicek P."/>
            <person name="Hubbard T."/>
        </authorList>
    </citation>
    <scope>NUCLEOTIDE SEQUENCE [LARGE SCALE GENOMIC DNA]</scope>
    <source>
        <strain evidence="1">C57BL/6J</strain>
    </source>
</reference>
<dbReference type="MGI" id="MGI:1913498">
    <property type="gene designation" value="Alg5"/>
</dbReference>
<evidence type="ECO:0007829" key="4">
    <source>
        <dbReference type="PeptideAtlas" id="D6RCG2"/>
    </source>
</evidence>
<dbReference type="Ensembl" id="ENSMUST00000155273.2">
    <property type="protein sequence ID" value="ENSMUSP00000119260.2"/>
    <property type="gene ID" value="ENSMUSG00000036632.10"/>
</dbReference>
<dbReference type="ProteomicsDB" id="337134"/>
<keyword evidence="3" id="KW-1185">Reference proteome</keyword>
<dbReference type="ExpressionAtlas" id="D6RCG2">
    <property type="expression patterns" value="baseline and differential"/>
</dbReference>
<dbReference type="Antibodypedia" id="2385">
    <property type="antibodies" value="152 antibodies from 19 providers"/>
</dbReference>
<proteinExistence type="evidence at protein level"/>
<accession>D6RCG2</accession>
<gene>
    <name evidence="1 2" type="primary">Alg5</name>
</gene>
<reference evidence="1" key="4">
    <citation type="submission" date="2025-05" db="UniProtKB">
        <authorList>
            <consortium name="Ensembl"/>
        </authorList>
    </citation>
    <scope>IDENTIFICATION</scope>
    <source>
        <strain evidence="1">C57BL/6J</strain>
    </source>
</reference>
<evidence type="ECO:0007829" key="6">
    <source>
        <dbReference type="PubMed" id="21183079"/>
    </source>
</evidence>
<dbReference type="HOGENOM" id="CLU_2526876_0_0_1"/>
<evidence type="ECO:0000313" key="3">
    <source>
        <dbReference type="Proteomes" id="UP000000589"/>
    </source>
</evidence>
<reference evidence="1 3" key="1">
    <citation type="journal article" date="2009" name="PLoS Biol.">
        <title>Lineage-specific biology revealed by a finished genome assembly of the mouse.</title>
        <authorList>
            <consortium name="Mouse Genome Sequencing Consortium"/>
            <person name="Church D.M."/>
            <person name="Goodstadt L."/>
            <person name="Hillier L.W."/>
            <person name="Zody M.C."/>
            <person name="Goldstein S."/>
            <person name="She X."/>
            <person name="Bult C.J."/>
            <person name="Agarwala R."/>
            <person name="Cherry J.L."/>
            <person name="DiCuccio M."/>
            <person name="Hlavina W."/>
            <person name="Kapustin Y."/>
            <person name="Meric P."/>
            <person name="Maglott D."/>
            <person name="Birtle Z."/>
            <person name="Marques A.C."/>
            <person name="Graves T."/>
            <person name="Zhou S."/>
            <person name="Teague B."/>
            <person name="Potamousis K."/>
            <person name="Churas C."/>
            <person name="Place M."/>
            <person name="Herschleb J."/>
            <person name="Runnheim R."/>
            <person name="Forrest D."/>
            <person name="Amos-Landgraf J."/>
            <person name="Schwartz D.C."/>
            <person name="Cheng Z."/>
            <person name="Lindblad-Toh K."/>
            <person name="Eichler E.E."/>
            <person name="Ponting C.P."/>
        </authorList>
    </citation>
    <scope>NUCLEOTIDE SEQUENCE [LARGE SCALE GENOMIC DNA]</scope>
    <source>
        <strain evidence="1 3">C57BL/6J</strain>
    </source>
</reference>
<dbReference type="AlphaFoldDB" id="D6RCG2"/>
<dbReference type="Bgee" id="ENSMUSG00000036632">
    <property type="expression patterns" value="Expressed in parotid gland and 248 other cell types or tissues"/>
</dbReference>
<dbReference type="Proteomes" id="UP000000589">
    <property type="component" value="Chromosome 3"/>
</dbReference>
<dbReference type="Ensembl" id="ENSMUST00000141191.8">
    <property type="protein sequence ID" value="ENSMUSP00000118818.2"/>
    <property type="gene ID" value="ENSMUSG00000036632.10"/>
</dbReference>
<keyword evidence="4 5" id="KW-1267">Proteomics identification</keyword>
<dbReference type="GeneTree" id="ENSGT00940000153481"/>
<evidence type="ECO:0000313" key="1">
    <source>
        <dbReference type="Ensembl" id="ENSMUSP00000119260.2"/>
    </source>
</evidence>
<dbReference type="VEuPathDB" id="HostDB:ENSMUSG00000036632"/>
<evidence type="ECO:0000313" key="2">
    <source>
        <dbReference type="MGI" id="MGI:1913498"/>
    </source>
</evidence>